<keyword evidence="3" id="KW-0547">Nucleotide-binding</keyword>
<comment type="similarity">
    <text evidence="1">Belongs to the zeta toxin family.</text>
</comment>
<reference evidence="8" key="1">
    <citation type="submission" date="2020-10" db="EMBL/GenBank/DDBJ databases">
        <authorList>
            <person name="Castelo-Branco R."/>
            <person name="Eusebio N."/>
            <person name="Adriana R."/>
            <person name="Vieira A."/>
            <person name="Brugerolle De Fraissinette N."/>
            <person name="Rezende De Castro R."/>
            <person name="Schneider M.P."/>
            <person name="Vasconcelos V."/>
            <person name="Leao P.N."/>
        </authorList>
    </citation>
    <scope>NUCLEOTIDE SEQUENCE</scope>
    <source>
        <strain evidence="8">LEGE 07310</strain>
    </source>
</reference>
<dbReference type="Proteomes" id="UP000636505">
    <property type="component" value="Unassembled WGS sequence"/>
</dbReference>
<evidence type="ECO:0000259" key="7">
    <source>
        <dbReference type="Pfam" id="PF06414"/>
    </source>
</evidence>
<comment type="caution">
    <text evidence="8">The sequence shown here is derived from an EMBL/GenBank/DDBJ whole genome shotgun (WGS) entry which is preliminary data.</text>
</comment>
<keyword evidence="9" id="KW-1185">Reference proteome</keyword>
<protein>
    <recommendedName>
        <fullName evidence="5">UDP-N-acetylglucosamine kinase</fullName>
        <ecNumber evidence="2">2.7.1.176</ecNumber>
    </recommendedName>
    <alternativeName>
        <fullName evidence="5">UDP-N-acetylglucosamine kinase</fullName>
    </alternativeName>
</protein>
<accession>A0A8J7DDR9</accession>
<dbReference type="Gene3D" id="3.40.50.300">
    <property type="entry name" value="P-loop containing nucleotide triphosphate hydrolases"/>
    <property type="match status" value="1"/>
</dbReference>
<dbReference type="EC" id="2.7.1.176" evidence="2"/>
<proteinExistence type="inferred from homology"/>
<dbReference type="InterPro" id="IPR027417">
    <property type="entry name" value="P-loop_NTPase"/>
</dbReference>
<organism evidence="8 9">
    <name type="scientific">Vasconcelosia minhoensis LEGE 07310</name>
    <dbReference type="NCBI Taxonomy" id="915328"/>
    <lineage>
        <taxon>Bacteria</taxon>
        <taxon>Bacillati</taxon>
        <taxon>Cyanobacteriota</taxon>
        <taxon>Cyanophyceae</taxon>
        <taxon>Nodosilineales</taxon>
        <taxon>Cymatolegaceae</taxon>
        <taxon>Vasconcelosia</taxon>
        <taxon>Vasconcelosia minhoensis</taxon>
    </lineage>
</organism>
<evidence type="ECO:0000256" key="5">
    <source>
        <dbReference type="ARBA" id="ARBA00032897"/>
    </source>
</evidence>
<dbReference type="AlphaFoldDB" id="A0A8J7DDR9"/>
<dbReference type="SUPFAM" id="SSF52540">
    <property type="entry name" value="P-loop containing nucleoside triphosphate hydrolases"/>
    <property type="match status" value="1"/>
</dbReference>
<evidence type="ECO:0000256" key="3">
    <source>
        <dbReference type="ARBA" id="ARBA00022741"/>
    </source>
</evidence>
<dbReference type="InterPro" id="IPR010488">
    <property type="entry name" value="Zeta_toxin_domain"/>
</dbReference>
<dbReference type="EMBL" id="JADEXG010000088">
    <property type="protein sequence ID" value="MBE9080167.1"/>
    <property type="molecule type" value="Genomic_DNA"/>
</dbReference>
<evidence type="ECO:0000313" key="8">
    <source>
        <dbReference type="EMBL" id="MBE9080167.1"/>
    </source>
</evidence>
<dbReference type="Pfam" id="PF06414">
    <property type="entry name" value="Zeta_toxin"/>
    <property type="match status" value="1"/>
</dbReference>
<evidence type="ECO:0000313" key="9">
    <source>
        <dbReference type="Proteomes" id="UP000636505"/>
    </source>
</evidence>
<gene>
    <name evidence="8" type="ORF">IQ241_23235</name>
</gene>
<keyword evidence="4" id="KW-0067">ATP-binding</keyword>
<comment type="catalytic activity">
    <reaction evidence="6">
        <text>UDP-N-acetyl-alpha-D-glucosamine + ATP = UDP-N-acetyl-alpha-D-glucosamine 3'-phosphate + ADP + H(+)</text>
        <dbReference type="Rhea" id="RHEA:32671"/>
        <dbReference type="ChEBI" id="CHEBI:15378"/>
        <dbReference type="ChEBI" id="CHEBI:30616"/>
        <dbReference type="ChEBI" id="CHEBI:57705"/>
        <dbReference type="ChEBI" id="CHEBI:64353"/>
        <dbReference type="ChEBI" id="CHEBI:456216"/>
        <dbReference type="EC" id="2.7.1.176"/>
    </reaction>
</comment>
<dbReference type="RefSeq" id="WP_193911846.1">
    <property type="nucleotide sequence ID" value="NZ_JADEXG010000088.1"/>
</dbReference>
<feature type="domain" description="Zeta toxin" evidence="7">
    <location>
        <begin position="58"/>
        <end position="162"/>
    </location>
</feature>
<dbReference type="PANTHER" id="PTHR39206">
    <property type="entry name" value="SLL8004 PROTEIN"/>
    <property type="match status" value="1"/>
</dbReference>
<evidence type="ECO:0000256" key="1">
    <source>
        <dbReference type="ARBA" id="ARBA00009104"/>
    </source>
</evidence>
<evidence type="ECO:0000256" key="4">
    <source>
        <dbReference type="ARBA" id="ARBA00022840"/>
    </source>
</evidence>
<name>A0A8J7DDR9_9CYAN</name>
<dbReference type="GO" id="GO:0016301">
    <property type="term" value="F:kinase activity"/>
    <property type="evidence" value="ECO:0007669"/>
    <property type="project" value="InterPro"/>
</dbReference>
<dbReference type="GO" id="GO:0005524">
    <property type="term" value="F:ATP binding"/>
    <property type="evidence" value="ECO:0007669"/>
    <property type="project" value="UniProtKB-KW"/>
</dbReference>
<evidence type="ECO:0000256" key="6">
    <source>
        <dbReference type="ARBA" id="ARBA00048178"/>
    </source>
</evidence>
<evidence type="ECO:0000256" key="2">
    <source>
        <dbReference type="ARBA" id="ARBA00011963"/>
    </source>
</evidence>
<sequence length="194" mass="21879">MTSPPPSCWIIAGPNGAGKTTFALQYLPSVANCRNFVNADLIAAGLSPLAPEAGLIAASRLFLREIENRIQVRQDFAFETTLAGRSYLRLIKRLRAEGWRVELIYLALLNVETSRLRVAERVAHGGHSIPLSDIERRFPRSLRNLLNEFSFAVDRTQCYLNDSDSPLLIFTQQGEAREILRPELFNQLIQQAER</sequence>
<dbReference type="PANTHER" id="PTHR39206:SF1">
    <property type="entry name" value="SLL8004 PROTEIN"/>
    <property type="match status" value="1"/>
</dbReference>